<feature type="domain" description="J" evidence="5">
    <location>
        <begin position="5"/>
        <end position="70"/>
    </location>
</feature>
<dbReference type="InterPro" id="IPR018253">
    <property type="entry name" value="DnaJ_domain_CS"/>
</dbReference>
<keyword evidence="2" id="KW-0479">Metal-binding</keyword>
<evidence type="ECO:0000313" key="6">
    <source>
        <dbReference type="EMBL" id="HHS30489.1"/>
    </source>
</evidence>
<dbReference type="InterPro" id="IPR001623">
    <property type="entry name" value="DnaJ_domain"/>
</dbReference>
<evidence type="ECO:0000259" key="5">
    <source>
        <dbReference type="PROSITE" id="PS50076"/>
    </source>
</evidence>
<dbReference type="Pfam" id="PF01556">
    <property type="entry name" value="DnaJ_C"/>
    <property type="match status" value="1"/>
</dbReference>
<dbReference type="Gene3D" id="2.60.260.20">
    <property type="entry name" value="Urease metallochaperone UreE, N-terminal domain"/>
    <property type="match status" value="2"/>
</dbReference>
<evidence type="ECO:0000256" key="1">
    <source>
        <dbReference type="ARBA" id="ARBA00022737"/>
    </source>
</evidence>
<keyword evidence="2" id="KW-0862">Zinc</keyword>
<dbReference type="InterPro" id="IPR008971">
    <property type="entry name" value="HSP40/DnaJ_pept-bd"/>
</dbReference>
<dbReference type="PROSITE" id="PS00636">
    <property type="entry name" value="DNAJ_1"/>
    <property type="match status" value="1"/>
</dbReference>
<dbReference type="SMART" id="SM00271">
    <property type="entry name" value="DnaJ"/>
    <property type="match status" value="1"/>
</dbReference>
<accession>A0A7V6DQR1</accession>
<dbReference type="PROSITE" id="PS50076">
    <property type="entry name" value="DNAJ_2"/>
    <property type="match status" value="1"/>
</dbReference>
<dbReference type="InterPro" id="IPR036869">
    <property type="entry name" value="J_dom_sf"/>
</dbReference>
<evidence type="ECO:0000256" key="3">
    <source>
        <dbReference type="ARBA" id="ARBA00023186"/>
    </source>
</evidence>
<dbReference type="PANTHER" id="PTHR43096">
    <property type="entry name" value="DNAJ HOMOLOG 1, MITOCHONDRIAL-RELATED"/>
    <property type="match status" value="1"/>
</dbReference>
<keyword evidence="1" id="KW-0677">Repeat</keyword>
<dbReference type="GO" id="GO:0005737">
    <property type="term" value="C:cytoplasm"/>
    <property type="evidence" value="ECO:0007669"/>
    <property type="project" value="TreeGrafter"/>
</dbReference>
<dbReference type="GO" id="GO:0051082">
    <property type="term" value="F:unfolded protein binding"/>
    <property type="evidence" value="ECO:0007669"/>
    <property type="project" value="InterPro"/>
</dbReference>
<name>A0A7V6DQR1_9BACT</name>
<proteinExistence type="predicted"/>
<reference evidence="6" key="1">
    <citation type="journal article" date="2020" name="mSystems">
        <title>Genome- and Community-Level Interaction Insights into Carbon Utilization and Element Cycling Functions of Hydrothermarchaeota in Hydrothermal Sediment.</title>
        <authorList>
            <person name="Zhou Z."/>
            <person name="Liu Y."/>
            <person name="Xu W."/>
            <person name="Pan J."/>
            <person name="Luo Z.H."/>
            <person name="Li M."/>
        </authorList>
    </citation>
    <scope>NUCLEOTIDE SEQUENCE [LARGE SCALE GENOMIC DNA]</scope>
    <source>
        <strain evidence="6">SpSt-767</strain>
    </source>
</reference>
<gene>
    <name evidence="6" type="ORF">ENV52_12405</name>
</gene>
<dbReference type="SUPFAM" id="SSF49493">
    <property type="entry name" value="HSP40/DnaJ peptide-binding domain"/>
    <property type="match status" value="2"/>
</dbReference>
<dbReference type="GO" id="GO:0008270">
    <property type="term" value="F:zinc ion binding"/>
    <property type="evidence" value="ECO:0007669"/>
    <property type="project" value="UniProtKB-KW"/>
</dbReference>
<dbReference type="FunFam" id="1.10.287.110:FF:000034">
    <property type="entry name" value="Chaperone protein DnaJ"/>
    <property type="match status" value="1"/>
</dbReference>
<protein>
    <submittedName>
        <fullName evidence="6">J domain-containing protein</fullName>
    </submittedName>
</protein>
<organism evidence="6">
    <name type="scientific">Desulfobacca acetoxidans</name>
    <dbReference type="NCBI Taxonomy" id="60893"/>
    <lineage>
        <taxon>Bacteria</taxon>
        <taxon>Pseudomonadati</taxon>
        <taxon>Thermodesulfobacteriota</taxon>
        <taxon>Desulfobaccia</taxon>
        <taxon>Desulfobaccales</taxon>
        <taxon>Desulfobaccaceae</taxon>
        <taxon>Desulfobacca</taxon>
    </lineage>
</organism>
<dbReference type="CDD" id="cd10747">
    <property type="entry name" value="DnaJ_C"/>
    <property type="match status" value="1"/>
</dbReference>
<keyword evidence="3" id="KW-0143">Chaperone</keyword>
<evidence type="ECO:0000256" key="4">
    <source>
        <dbReference type="SAM" id="MobiDB-lite"/>
    </source>
</evidence>
<dbReference type="PRINTS" id="PR00625">
    <property type="entry name" value="JDOMAIN"/>
</dbReference>
<dbReference type="InterPro" id="IPR002939">
    <property type="entry name" value="DnaJ_C"/>
</dbReference>
<feature type="region of interest" description="Disordered" evidence="4">
    <location>
        <begin position="190"/>
        <end position="216"/>
    </location>
</feature>
<keyword evidence="2" id="KW-0863">Zinc-finger</keyword>
<dbReference type="PANTHER" id="PTHR43096:SF52">
    <property type="entry name" value="DNAJ HOMOLOG 1, MITOCHONDRIAL-RELATED"/>
    <property type="match status" value="1"/>
</dbReference>
<dbReference type="Pfam" id="PF00226">
    <property type="entry name" value="DnaJ"/>
    <property type="match status" value="1"/>
</dbReference>
<dbReference type="CDD" id="cd06257">
    <property type="entry name" value="DnaJ"/>
    <property type="match status" value="1"/>
</dbReference>
<dbReference type="Gene3D" id="1.10.287.110">
    <property type="entry name" value="DnaJ domain"/>
    <property type="match status" value="1"/>
</dbReference>
<sequence length="324" mass="36553">MDYKDYYSILGVSKTATQDEIKKAFRKLARKYHPDVNPGDKAATEKFKEISEAYEVLSDPEKRQKYDQFGSQWQQYEQTGGRPEDFNWSQWRAGPGTSYSFRTVTPEEFAEMFGGEGGREGHFSSFFETLFGSAGRAFTGGAQAGPEFRYQPRPRHGRDLEHTLQITLEEAFHGGSRILEWESGRKIEAKVPPGVKTGSKLRLKGQGEPGREGGQPGDLMLHIEVLPHDRFVRDGDNLSMILPVDLFTLLLGGKVTVPGIDRSVVLDIPPGTANGRVFRLKGLGMPHLKKPEQRGDLLVKVEAKLPEHLSEREKELVQQWRNLR</sequence>
<dbReference type="EMBL" id="DTGR01000193">
    <property type="protein sequence ID" value="HHS30489.1"/>
    <property type="molecule type" value="Genomic_DNA"/>
</dbReference>
<comment type="caution">
    <text evidence="6">The sequence shown here is derived from an EMBL/GenBank/DDBJ whole genome shotgun (WGS) entry which is preliminary data.</text>
</comment>
<dbReference type="FunFam" id="2.60.260.20:FF:000013">
    <property type="entry name" value="DnaJ subfamily B member 11"/>
    <property type="match status" value="1"/>
</dbReference>
<evidence type="ECO:0000256" key="2">
    <source>
        <dbReference type="ARBA" id="ARBA00022771"/>
    </source>
</evidence>
<dbReference type="GO" id="GO:0042026">
    <property type="term" value="P:protein refolding"/>
    <property type="evidence" value="ECO:0007669"/>
    <property type="project" value="TreeGrafter"/>
</dbReference>
<dbReference type="AlphaFoldDB" id="A0A7V6DQR1"/>
<dbReference type="SUPFAM" id="SSF46565">
    <property type="entry name" value="Chaperone J-domain"/>
    <property type="match status" value="1"/>
</dbReference>